<proteinExistence type="predicted"/>
<dbReference type="InterPro" id="IPR025644">
    <property type="entry name" value="DUF4344"/>
</dbReference>
<evidence type="ECO:0000256" key="1">
    <source>
        <dbReference type="SAM" id="SignalP"/>
    </source>
</evidence>
<dbReference type="RefSeq" id="WP_076447522.1">
    <property type="nucleotide sequence ID" value="NZ_FTOQ01000004.1"/>
</dbReference>
<feature type="chain" id="PRO_5012297786" evidence="1">
    <location>
        <begin position="26"/>
        <end position="252"/>
    </location>
</feature>
<dbReference type="Pfam" id="PF14247">
    <property type="entry name" value="DUF4344"/>
    <property type="match status" value="2"/>
</dbReference>
<dbReference type="AlphaFoldDB" id="A0A1N7MBW6"/>
<keyword evidence="3" id="KW-1185">Reference proteome</keyword>
<sequence>MIRSVLIAPLVCAGLLAPLATPAAAQDRTAEDIFVEANLLSVFYHEMGHALIDVMRLPVFGQEEDAADVASVLLIDAIFDAESALDLAYDSSLGFAAEAMWEEEMRLEPAFWGVHGSSEQRFYNTVCLFYGADPEGRDDFAADMDLPEARAETCEEEYILAEESWGPVLDELFGAEGPEMDLQILGGSDLIIALMAEEVAYLNDTMRLPEPVTVSVEECGEINAFYIPDDQVILMCTEYEDYLRELFRLSEG</sequence>
<evidence type="ECO:0000313" key="2">
    <source>
        <dbReference type="EMBL" id="SIS83560.1"/>
    </source>
</evidence>
<dbReference type="STRING" id="633194.SAMN05421759_104172"/>
<organism evidence="2 3">
    <name type="scientific">Roseivivax lentus</name>
    <dbReference type="NCBI Taxonomy" id="633194"/>
    <lineage>
        <taxon>Bacteria</taxon>
        <taxon>Pseudomonadati</taxon>
        <taxon>Pseudomonadota</taxon>
        <taxon>Alphaproteobacteria</taxon>
        <taxon>Rhodobacterales</taxon>
        <taxon>Roseobacteraceae</taxon>
        <taxon>Roseivivax</taxon>
    </lineage>
</organism>
<dbReference type="EMBL" id="FTOQ01000004">
    <property type="protein sequence ID" value="SIS83560.1"/>
    <property type="molecule type" value="Genomic_DNA"/>
</dbReference>
<reference evidence="3" key="1">
    <citation type="submission" date="2017-01" db="EMBL/GenBank/DDBJ databases">
        <authorList>
            <person name="Varghese N."/>
            <person name="Submissions S."/>
        </authorList>
    </citation>
    <scope>NUCLEOTIDE SEQUENCE [LARGE SCALE GENOMIC DNA]</scope>
    <source>
        <strain evidence="3">DSM 29430</strain>
    </source>
</reference>
<protein>
    <submittedName>
        <fullName evidence="2">Putative metallopeptidase</fullName>
    </submittedName>
</protein>
<gene>
    <name evidence="2" type="ORF">SAMN05421759_104172</name>
</gene>
<feature type="signal peptide" evidence="1">
    <location>
        <begin position="1"/>
        <end position="25"/>
    </location>
</feature>
<evidence type="ECO:0000313" key="3">
    <source>
        <dbReference type="Proteomes" id="UP000186684"/>
    </source>
</evidence>
<name>A0A1N7MBW6_9RHOB</name>
<keyword evidence="1" id="KW-0732">Signal</keyword>
<dbReference type="Proteomes" id="UP000186684">
    <property type="component" value="Unassembled WGS sequence"/>
</dbReference>
<accession>A0A1N7MBW6</accession>